<dbReference type="InterPro" id="IPR023827">
    <property type="entry name" value="Peptidase_S8_Asp-AS"/>
</dbReference>
<name>A0ABR1BYN1_NECAM</name>
<evidence type="ECO:0000259" key="6">
    <source>
        <dbReference type="Pfam" id="PF00082"/>
    </source>
</evidence>
<dbReference type="InterPro" id="IPR036852">
    <property type="entry name" value="Peptidase_S8/S53_dom_sf"/>
</dbReference>
<dbReference type="InterPro" id="IPR038466">
    <property type="entry name" value="S8_pro-domain_sf"/>
</dbReference>
<feature type="signal peptide" evidence="5">
    <location>
        <begin position="1"/>
        <end position="21"/>
    </location>
</feature>
<evidence type="ECO:0000256" key="2">
    <source>
        <dbReference type="ARBA" id="ARBA00022801"/>
    </source>
</evidence>
<dbReference type="PROSITE" id="PS51892">
    <property type="entry name" value="SUBTILASE"/>
    <property type="match status" value="1"/>
</dbReference>
<dbReference type="Pfam" id="PF16470">
    <property type="entry name" value="S8_pro-domain"/>
    <property type="match status" value="1"/>
</dbReference>
<dbReference type="PRINTS" id="PR00723">
    <property type="entry name" value="SUBTILISIN"/>
</dbReference>
<evidence type="ECO:0000256" key="5">
    <source>
        <dbReference type="SAM" id="SignalP"/>
    </source>
</evidence>
<keyword evidence="5" id="KW-0732">Signal</keyword>
<dbReference type="InterPro" id="IPR000209">
    <property type="entry name" value="Peptidase_S8/S53_dom"/>
</dbReference>
<feature type="domain" description="Peptidase S8/S53" evidence="6">
    <location>
        <begin position="170"/>
        <end position="299"/>
    </location>
</feature>
<accession>A0ABR1BYN1</accession>
<dbReference type="PANTHER" id="PTHR42884:SF33">
    <property type="entry name" value="ENDOPROTEASE AEX-5"/>
    <property type="match status" value="1"/>
</dbReference>
<sequence length="345" mass="38276">MALFSTLFIVCLLTSSTLLNSYQYDTFLVNVIEELLNKSSHLKPELFGLEQGDNDRTSDGGDRFAIEVDETDWHKVRDLAESAGFVIEKKLQSFQNVYIARRRSRQKRNVEQIINELITSKSVQWGEPLIPLYRGKRGIFIDPLYEDQLRSWSSTPSMSIPEAWAGGFTGRGVTVAVLDDGVDSQHEELRSSISPELSYNFVEMGADINPKPGKDETHGTRCAGVIVMAANNSKCGVGVAHNARLAVLKVLGEGQYVNDAIEGDSLAFRSDSIDIYSASWGPKDDGRSMERPGLLAQRALQYGTMHCMHTRDRKCPSDHTQRICLKVVLSLLSKGLGLQLGTDCD</sequence>
<dbReference type="Proteomes" id="UP001303046">
    <property type="component" value="Unassembled WGS sequence"/>
</dbReference>
<dbReference type="PROSITE" id="PS00137">
    <property type="entry name" value="SUBTILASE_HIS"/>
    <property type="match status" value="1"/>
</dbReference>
<evidence type="ECO:0000256" key="1">
    <source>
        <dbReference type="ARBA" id="ARBA00022670"/>
    </source>
</evidence>
<evidence type="ECO:0000313" key="9">
    <source>
        <dbReference type="Proteomes" id="UP001303046"/>
    </source>
</evidence>
<proteinExistence type="inferred from homology"/>
<keyword evidence="3" id="KW-0720">Serine protease</keyword>
<dbReference type="InterPro" id="IPR015500">
    <property type="entry name" value="Peptidase_S8_subtilisin-rel"/>
</dbReference>
<dbReference type="PANTHER" id="PTHR42884">
    <property type="entry name" value="PROPROTEIN CONVERTASE SUBTILISIN/KEXIN-RELATED"/>
    <property type="match status" value="1"/>
</dbReference>
<feature type="chain" id="PRO_5046341322" description="Peptidase, S8/S53 family" evidence="5">
    <location>
        <begin position="22"/>
        <end position="345"/>
    </location>
</feature>
<evidence type="ECO:0008006" key="10">
    <source>
        <dbReference type="Google" id="ProtNLM"/>
    </source>
</evidence>
<dbReference type="Gene3D" id="3.30.70.850">
    <property type="entry name" value="Peptidase S8, pro-domain"/>
    <property type="match status" value="1"/>
</dbReference>
<protein>
    <recommendedName>
        <fullName evidence="10">Peptidase, S8/S53 family</fullName>
    </recommendedName>
</protein>
<comment type="caution">
    <text evidence="8">The sequence shown here is derived from an EMBL/GenBank/DDBJ whole genome shotgun (WGS) entry which is preliminary data.</text>
</comment>
<evidence type="ECO:0000256" key="4">
    <source>
        <dbReference type="PROSITE-ProRule" id="PRU01240"/>
    </source>
</evidence>
<dbReference type="Gene3D" id="3.40.50.200">
    <property type="entry name" value="Peptidase S8/S53 domain"/>
    <property type="match status" value="1"/>
</dbReference>
<organism evidence="8 9">
    <name type="scientific">Necator americanus</name>
    <name type="common">Human hookworm</name>
    <dbReference type="NCBI Taxonomy" id="51031"/>
    <lineage>
        <taxon>Eukaryota</taxon>
        <taxon>Metazoa</taxon>
        <taxon>Ecdysozoa</taxon>
        <taxon>Nematoda</taxon>
        <taxon>Chromadorea</taxon>
        <taxon>Rhabditida</taxon>
        <taxon>Rhabditina</taxon>
        <taxon>Rhabditomorpha</taxon>
        <taxon>Strongyloidea</taxon>
        <taxon>Ancylostomatidae</taxon>
        <taxon>Bunostominae</taxon>
        <taxon>Necator</taxon>
    </lineage>
</organism>
<evidence type="ECO:0000259" key="7">
    <source>
        <dbReference type="Pfam" id="PF16470"/>
    </source>
</evidence>
<evidence type="ECO:0000313" key="8">
    <source>
        <dbReference type="EMBL" id="KAK6730218.1"/>
    </source>
</evidence>
<dbReference type="SUPFAM" id="SSF52743">
    <property type="entry name" value="Subtilisin-like"/>
    <property type="match status" value="1"/>
</dbReference>
<evidence type="ECO:0000256" key="3">
    <source>
        <dbReference type="ARBA" id="ARBA00022825"/>
    </source>
</evidence>
<dbReference type="InterPro" id="IPR022398">
    <property type="entry name" value="Peptidase_S8_His-AS"/>
</dbReference>
<keyword evidence="1" id="KW-0645">Protease</keyword>
<comment type="caution">
    <text evidence="4">Lacks conserved residue(s) required for the propagation of feature annotation.</text>
</comment>
<gene>
    <name evidence="8" type="primary">Necator_chrI.g3093</name>
    <name evidence="8" type="ORF">RB195_006964</name>
</gene>
<comment type="similarity">
    <text evidence="4">Belongs to the peptidase S8 family.</text>
</comment>
<dbReference type="PROSITE" id="PS00136">
    <property type="entry name" value="SUBTILASE_ASP"/>
    <property type="match status" value="1"/>
</dbReference>
<reference evidence="8 9" key="1">
    <citation type="submission" date="2023-08" db="EMBL/GenBank/DDBJ databases">
        <title>A Necator americanus chromosomal reference genome.</title>
        <authorList>
            <person name="Ilik V."/>
            <person name="Petrzelkova K.J."/>
            <person name="Pardy F."/>
            <person name="Fuh T."/>
            <person name="Niatou-Singa F.S."/>
            <person name="Gouil Q."/>
            <person name="Baker L."/>
            <person name="Ritchie M.E."/>
            <person name="Jex A.R."/>
            <person name="Gazzola D."/>
            <person name="Li H."/>
            <person name="Toshio Fujiwara R."/>
            <person name="Zhan B."/>
            <person name="Aroian R.V."/>
            <person name="Pafco B."/>
            <person name="Schwarz E.M."/>
        </authorList>
    </citation>
    <scope>NUCLEOTIDE SEQUENCE [LARGE SCALE GENOMIC DNA]</scope>
    <source>
        <strain evidence="8 9">Aroian</strain>
        <tissue evidence="8">Whole animal</tissue>
    </source>
</reference>
<dbReference type="EMBL" id="JAVFWL010000001">
    <property type="protein sequence ID" value="KAK6730218.1"/>
    <property type="molecule type" value="Genomic_DNA"/>
</dbReference>
<keyword evidence="9" id="KW-1185">Reference proteome</keyword>
<dbReference type="InterPro" id="IPR032815">
    <property type="entry name" value="S8_pro-domain"/>
</dbReference>
<dbReference type="Pfam" id="PF00082">
    <property type="entry name" value="Peptidase_S8"/>
    <property type="match status" value="1"/>
</dbReference>
<keyword evidence="2" id="KW-0378">Hydrolase</keyword>
<feature type="domain" description="Peptidase S8 pro-domain" evidence="7">
    <location>
        <begin position="64"/>
        <end position="137"/>
    </location>
</feature>